<keyword evidence="4" id="KW-0378">Hydrolase</keyword>
<evidence type="ECO:0000313" key="6">
    <source>
        <dbReference type="Proteomes" id="UP000326939"/>
    </source>
</evidence>
<reference evidence="6" key="1">
    <citation type="journal article" date="2019" name="Gigascience">
        <title>De novo genome assembly of the endangered Acer yangbiense, a plant species with extremely small populations endemic to Yunnan Province, China.</title>
        <authorList>
            <person name="Yang J."/>
            <person name="Wariss H.M."/>
            <person name="Tao L."/>
            <person name="Zhang R."/>
            <person name="Yun Q."/>
            <person name="Hollingsworth P."/>
            <person name="Dao Z."/>
            <person name="Luo G."/>
            <person name="Guo H."/>
            <person name="Ma Y."/>
            <person name="Sun W."/>
        </authorList>
    </citation>
    <scope>NUCLEOTIDE SEQUENCE [LARGE SCALE GENOMIC DNA]</scope>
    <source>
        <strain evidence="6">cv. br00</strain>
    </source>
</reference>
<gene>
    <name evidence="5" type="ORF">DKX38_011571</name>
</gene>
<accession>A0A5N5LZ12</accession>
<keyword evidence="4" id="KW-0255">Endonuclease</keyword>
<comment type="caution">
    <text evidence="5">The sequence shown here is derived from an EMBL/GenBank/DDBJ whole genome shotgun (WGS) entry which is preliminary data.</text>
</comment>
<sequence>MRVHGMIKRERIVFLIDSGSTHSFLDATLVAKLGLNCTYQEGLQVVIANGSKIKSPGQCKDVKFSLGTQLIRFDFYILTLNGIDAVLGVNWLQTLGPILWDFKVNYMIFKQHGRVMELRGTDGTTPTSPPPVQLQVTTLAIQEEVTLTALLSHFAAIFQEPQGLPPARICDHRINLEPGTHPVVVRPYRLKFLLEQRIITSPQQHWLSKLMGFDFAVEYRAGKHNRVADALSRCMEDHPTIAAISMPILTLFTILDSRVVRNTHQILVHWDGLSPADSSWEDVCSFKTRFPSFALADKSFFNGGSNVMSNQQLTKKSGVNRTDVE</sequence>
<evidence type="ECO:0000256" key="2">
    <source>
        <dbReference type="ARBA" id="ARBA00022695"/>
    </source>
</evidence>
<keyword evidence="2" id="KW-0548">Nucleotidyltransferase</keyword>
<dbReference type="GO" id="GO:0004519">
    <property type="term" value="F:endonuclease activity"/>
    <property type="evidence" value="ECO:0007669"/>
    <property type="project" value="UniProtKB-KW"/>
</dbReference>
<dbReference type="PANTHER" id="PTHR37984">
    <property type="entry name" value="PROTEIN CBG26694"/>
    <property type="match status" value="1"/>
</dbReference>
<dbReference type="InterPro" id="IPR016197">
    <property type="entry name" value="Chromo-like_dom_sf"/>
</dbReference>
<evidence type="ECO:0000313" key="5">
    <source>
        <dbReference type="EMBL" id="KAB5548165.1"/>
    </source>
</evidence>
<evidence type="ECO:0000256" key="4">
    <source>
        <dbReference type="ARBA" id="ARBA00022759"/>
    </source>
</evidence>
<dbReference type="InterPro" id="IPR021109">
    <property type="entry name" value="Peptidase_aspartic_dom_sf"/>
</dbReference>
<evidence type="ECO:0000256" key="3">
    <source>
        <dbReference type="ARBA" id="ARBA00022722"/>
    </source>
</evidence>
<organism evidence="5 6">
    <name type="scientific">Salix brachista</name>
    <dbReference type="NCBI Taxonomy" id="2182728"/>
    <lineage>
        <taxon>Eukaryota</taxon>
        <taxon>Viridiplantae</taxon>
        <taxon>Streptophyta</taxon>
        <taxon>Embryophyta</taxon>
        <taxon>Tracheophyta</taxon>
        <taxon>Spermatophyta</taxon>
        <taxon>Magnoliopsida</taxon>
        <taxon>eudicotyledons</taxon>
        <taxon>Gunneridae</taxon>
        <taxon>Pentapetalae</taxon>
        <taxon>rosids</taxon>
        <taxon>fabids</taxon>
        <taxon>Malpighiales</taxon>
        <taxon>Salicaceae</taxon>
        <taxon>Saliceae</taxon>
        <taxon>Salix</taxon>
    </lineage>
</organism>
<proteinExistence type="predicted"/>
<dbReference type="Gene3D" id="2.40.50.40">
    <property type="match status" value="1"/>
</dbReference>
<dbReference type="SUPFAM" id="SSF54160">
    <property type="entry name" value="Chromo domain-like"/>
    <property type="match status" value="1"/>
</dbReference>
<dbReference type="CDD" id="cd00303">
    <property type="entry name" value="retropepsin_like"/>
    <property type="match status" value="1"/>
</dbReference>
<keyword evidence="3" id="KW-0540">Nuclease</keyword>
<keyword evidence="1" id="KW-0808">Transferase</keyword>
<dbReference type="Gene3D" id="2.40.70.10">
    <property type="entry name" value="Acid Proteases"/>
    <property type="match status" value="1"/>
</dbReference>
<dbReference type="InterPro" id="IPR050951">
    <property type="entry name" value="Retrovirus_Pol_polyprotein"/>
</dbReference>
<evidence type="ECO:0008006" key="7">
    <source>
        <dbReference type="Google" id="ProtNLM"/>
    </source>
</evidence>
<name>A0A5N5LZ12_9ROSI</name>
<protein>
    <recommendedName>
        <fullName evidence="7">Chromo domain-containing protein</fullName>
    </recommendedName>
</protein>
<evidence type="ECO:0000256" key="1">
    <source>
        <dbReference type="ARBA" id="ARBA00022679"/>
    </source>
</evidence>
<dbReference type="Pfam" id="PF13975">
    <property type="entry name" value="gag-asp_proteas"/>
    <property type="match status" value="1"/>
</dbReference>
<dbReference type="SUPFAM" id="SSF50630">
    <property type="entry name" value="Acid proteases"/>
    <property type="match status" value="1"/>
</dbReference>
<dbReference type="EMBL" id="VDCV01000007">
    <property type="protein sequence ID" value="KAB5548165.1"/>
    <property type="molecule type" value="Genomic_DNA"/>
</dbReference>
<dbReference type="PANTHER" id="PTHR37984:SF5">
    <property type="entry name" value="PROTEIN NYNRIN-LIKE"/>
    <property type="match status" value="1"/>
</dbReference>
<dbReference type="Proteomes" id="UP000326939">
    <property type="component" value="Chromosome 7"/>
</dbReference>
<dbReference type="AlphaFoldDB" id="A0A5N5LZ12"/>
<keyword evidence="6" id="KW-1185">Reference proteome</keyword>
<dbReference type="GO" id="GO:0016779">
    <property type="term" value="F:nucleotidyltransferase activity"/>
    <property type="evidence" value="ECO:0007669"/>
    <property type="project" value="UniProtKB-KW"/>
</dbReference>